<proteinExistence type="predicted"/>
<keyword evidence="1" id="KW-0812">Transmembrane</keyword>
<evidence type="ECO:0000256" key="1">
    <source>
        <dbReference type="SAM" id="Phobius"/>
    </source>
</evidence>
<feature type="transmembrane region" description="Helical" evidence="1">
    <location>
        <begin position="73"/>
        <end position="99"/>
    </location>
</feature>
<feature type="transmembrane region" description="Helical" evidence="1">
    <location>
        <begin position="36"/>
        <end position="52"/>
    </location>
</feature>
<evidence type="ECO:0000313" key="2">
    <source>
        <dbReference type="EMBL" id="DAE20090.1"/>
    </source>
</evidence>
<organism evidence="2">
    <name type="scientific">CrAss-like virus sp. ctYsL76</name>
    <dbReference type="NCBI Taxonomy" id="2826826"/>
    <lineage>
        <taxon>Viruses</taxon>
        <taxon>Duplodnaviria</taxon>
        <taxon>Heunggongvirae</taxon>
        <taxon>Uroviricota</taxon>
        <taxon>Caudoviricetes</taxon>
        <taxon>Crassvirales</taxon>
    </lineage>
</organism>
<reference evidence="2" key="1">
    <citation type="journal article" date="2021" name="Proc. Natl. Acad. Sci. U.S.A.">
        <title>A Catalog of Tens of Thousands of Viruses from Human Metagenomes Reveals Hidden Associations with Chronic Diseases.</title>
        <authorList>
            <person name="Tisza M.J."/>
            <person name="Buck C.B."/>
        </authorList>
    </citation>
    <scope>NUCLEOTIDE SEQUENCE</scope>
    <source>
        <strain evidence="2">CtYsL76</strain>
    </source>
</reference>
<dbReference type="EMBL" id="BK015689">
    <property type="protein sequence ID" value="DAE20090.1"/>
    <property type="molecule type" value="Genomic_DNA"/>
</dbReference>
<sequence>MIVFHVISILLSYHLLTTHLAAGSRSFFCNSQLQPLLYPILGLSLTVVLSVSDKYNLGLHRAPVIFSKYKGHVLHIFILLLYNSSTFSIIIIFKIQLVYLNQVLI</sequence>
<protein>
    <submittedName>
        <fullName evidence="2">Uncharacterized protein</fullName>
    </submittedName>
</protein>
<keyword evidence="1" id="KW-0472">Membrane</keyword>
<keyword evidence="1" id="KW-1133">Transmembrane helix</keyword>
<name>A0A8S5QM73_9CAUD</name>
<accession>A0A8S5QM73</accession>